<protein>
    <recommendedName>
        <fullName evidence="5">Major facilitator superfamily (MFS) profile domain-containing protein</fullName>
    </recommendedName>
</protein>
<keyword evidence="2 4" id="KW-1133">Transmembrane helix</keyword>
<feature type="transmembrane region" description="Helical" evidence="4">
    <location>
        <begin position="69"/>
        <end position="89"/>
    </location>
</feature>
<dbReference type="Gene3D" id="1.20.1250.20">
    <property type="entry name" value="MFS general substrate transporter like domains"/>
    <property type="match status" value="1"/>
</dbReference>
<dbReference type="InterPro" id="IPR020846">
    <property type="entry name" value="MFS_dom"/>
</dbReference>
<evidence type="ECO:0000256" key="1">
    <source>
        <dbReference type="ARBA" id="ARBA00022692"/>
    </source>
</evidence>
<name>A0A2M8KEZ4_9BACT</name>
<accession>A0A2M8KEZ4</accession>
<feature type="domain" description="Major facilitator superfamily (MFS) profile" evidence="5">
    <location>
        <begin position="4"/>
        <end position="90"/>
    </location>
</feature>
<feature type="non-terminal residue" evidence="6">
    <location>
        <position position="90"/>
    </location>
</feature>
<comment type="caution">
    <text evidence="6">The sequence shown here is derived from an EMBL/GenBank/DDBJ whole genome shotgun (WGS) entry which is preliminary data.</text>
</comment>
<dbReference type="InterPro" id="IPR036259">
    <property type="entry name" value="MFS_trans_sf"/>
</dbReference>
<dbReference type="GO" id="GO:0022857">
    <property type="term" value="F:transmembrane transporter activity"/>
    <property type="evidence" value="ECO:0007669"/>
    <property type="project" value="InterPro"/>
</dbReference>
<feature type="transmembrane region" description="Helical" evidence="4">
    <location>
        <begin position="37"/>
        <end position="57"/>
    </location>
</feature>
<proteinExistence type="predicted"/>
<dbReference type="PROSITE" id="PS50850">
    <property type="entry name" value="MFS"/>
    <property type="match status" value="1"/>
</dbReference>
<dbReference type="Proteomes" id="UP000231450">
    <property type="component" value="Unassembled WGS sequence"/>
</dbReference>
<dbReference type="EMBL" id="PFDW01000008">
    <property type="protein sequence ID" value="PJE58490.1"/>
    <property type="molecule type" value="Genomic_DNA"/>
</dbReference>
<evidence type="ECO:0000313" key="6">
    <source>
        <dbReference type="EMBL" id="PJE58490.1"/>
    </source>
</evidence>
<evidence type="ECO:0000313" key="7">
    <source>
        <dbReference type="Proteomes" id="UP000231450"/>
    </source>
</evidence>
<reference evidence="7" key="1">
    <citation type="submission" date="2017-09" db="EMBL/GenBank/DDBJ databases">
        <title>Depth-based differentiation of microbial function through sediment-hosted aquifers and enrichment of novel symbionts in the deep terrestrial subsurface.</title>
        <authorList>
            <person name="Probst A.J."/>
            <person name="Ladd B."/>
            <person name="Jarett J.K."/>
            <person name="Geller-Mcgrath D.E."/>
            <person name="Sieber C.M.K."/>
            <person name="Emerson J.B."/>
            <person name="Anantharaman K."/>
            <person name="Thomas B.C."/>
            <person name="Malmstrom R."/>
            <person name="Stieglmeier M."/>
            <person name="Klingl A."/>
            <person name="Woyke T."/>
            <person name="Ryan C.M."/>
            <person name="Banfield J.F."/>
        </authorList>
    </citation>
    <scope>NUCLEOTIDE SEQUENCE [LARGE SCALE GENOMIC DNA]</scope>
</reference>
<gene>
    <name evidence="6" type="ORF">COU81_00375</name>
</gene>
<dbReference type="Pfam" id="PF07690">
    <property type="entry name" value="MFS_1"/>
    <property type="match status" value="1"/>
</dbReference>
<dbReference type="AlphaFoldDB" id="A0A2M8KEZ4"/>
<sequence length="90" mass="9877">MNNGYKALLSATLLANFGDNLIGPFYAIFVEKIGGSILDMGYSVTVFSICTGILMIIVGRVSDKINKELITIVGYALYALGSIFIYFYFK</sequence>
<dbReference type="SUPFAM" id="SSF103473">
    <property type="entry name" value="MFS general substrate transporter"/>
    <property type="match status" value="1"/>
</dbReference>
<evidence type="ECO:0000256" key="3">
    <source>
        <dbReference type="ARBA" id="ARBA00023136"/>
    </source>
</evidence>
<organism evidence="6 7">
    <name type="scientific">Candidatus Portnoybacteria bacterium CG10_big_fil_rev_8_21_14_0_10_36_7</name>
    <dbReference type="NCBI Taxonomy" id="1974812"/>
    <lineage>
        <taxon>Bacteria</taxon>
        <taxon>Candidatus Portnoyibacteriota</taxon>
    </lineage>
</organism>
<evidence type="ECO:0000256" key="2">
    <source>
        <dbReference type="ARBA" id="ARBA00022989"/>
    </source>
</evidence>
<evidence type="ECO:0000256" key="4">
    <source>
        <dbReference type="SAM" id="Phobius"/>
    </source>
</evidence>
<keyword evidence="3 4" id="KW-0472">Membrane</keyword>
<dbReference type="InterPro" id="IPR011701">
    <property type="entry name" value="MFS"/>
</dbReference>
<evidence type="ECO:0000259" key="5">
    <source>
        <dbReference type="PROSITE" id="PS50850"/>
    </source>
</evidence>
<keyword evidence="1 4" id="KW-0812">Transmembrane</keyword>